<dbReference type="InterPro" id="IPR000843">
    <property type="entry name" value="HTH_LacI"/>
</dbReference>
<name>A0A1G6ULV7_9SPHI</name>
<dbReference type="CDD" id="cd01392">
    <property type="entry name" value="HTH_LacI"/>
    <property type="match status" value="1"/>
</dbReference>
<evidence type="ECO:0000256" key="3">
    <source>
        <dbReference type="ARBA" id="ARBA00023163"/>
    </source>
</evidence>
<proteinExistence type="predicted"/>
<keyword evidence="3" id="KW-0804">Transcription</keyword>
<dbReference type="PROSITE" id="PS50932">
    <property type="entry name" value="HTH_LACI_2"/>
    <property type="match status" value="1"/>
</dbReference>
<sequence length="344" mass="37971">MTNENNNGKVNMKTLAKVLNLSTATISKALSDSHEISYETKQRVLDTAAQLNYVPNHFASSLRKRQSNTLAIVLPEIADSFFSQAINGIESIITKHNYHALIYLTHESYEREVHMFNELSGGRVDGVLMSVASGTKDTSHIKALQEGGIPVVFFDRICEDIPAAQIKTDDLHSAYVATCHLIDQGCKNISLVTIDGYPSIFQSREDGYKKAVADRDINLRAHSILTLSNHHTEDNVSELTKHLNAYKPDGILATVEHLATTTYMACAEMGLKIPQDVKVICFTNQITAPILNPPLTTIFQPAFEMGKQAAELLFAHFAGKQIQIEKEHIVIPSQLIARGSTANN</sequence>
<dbReference type="InterPro" id="IPR010982">
    <property type="entry name" value="Lambda_DNA-bd_dom_sf"/>
</dbReference>
<dbReference type="STRING" id="1391627.SAMN05216464_101695"/>
<dbReference type="SUPFAM" id="SSF47413">
    <property type="entry name" value="lambda repressor-like DNA-binding domains"/>
    <property type="match status" value="1"/>
</dbReference>
<accession>A0A1G6ULV7</accession>
<gene>
    <name evidence="5" type="ORF">SAMN05216464_101695</name>
</gene>
<dbReference type="PANTHER" id="PTHR30146">
    <property type="entry name" value="LACI-RELATED TRANSCRIPTIONAL REPRESSOR"/>
    <property type="match status" value="1"/>
</dbReference>
<dbReference type="Gene3D" id="3.40.50.2300">
    <property type="match status" value="2"/>
</dbReference>
<evidence type="ECO:0000259" key="4">
    <source>
        <dbReference type="PROSITE" id="PS50932"/>
    </source>
</evidence>
<reference evidence="5 6" key="1">
    <citation type="submission" date="2016-10" db="EMBL/GenBank/DDBJ databases">
        <authorList>
            <person name="de Groot N.N."/>
        </authorList>
    </citation>
    <scope>NUCLEOTIDE SEQUENCE [LARGE SCALE GENOMIC DNA]</scope>
    <source>
        <strain evidence="5 6">47C3B</strain>
    </source>
</reference>
<evidence type="ECO:0000256" key="1">
    <source>
        <dbReference type="ARBA" id="ARBA00023015"/>
    </source>
</evidence>
<dbReference type="Gene3D" id="1.10.260.40">
    <property type="entry name" value="lambda repressor-like DNA-binding domains"/>
    <property type="match status" value="1"/>
</dbReference>
<dbReference type="Pfam" id="PF13377">
    <property type="entry name" value="Peripla_BP_3"/>
    <property type="match status" value="1"/>
</dbReference>
<dbReference type="CDD" id="cd06267">
    <property type="entry name" value="PBP1_LacI_sugar_binding-like"/>
    <property type="match status" value="1"/>
</dbReference>
<dbReference type="GO" id="GO:0000976">
    <property type="term" value="F:transcription cis-regulatory region binding"/>
    <property type="evidence" value="ECO:0007669"/>
    <property type="project" value="TreeGrafter"/>
</dbReference>
<evidence type="ECO:0000313" key="6">
    <source>
        <dbReference type="Proteomes" id="UP000199072"/>
    </source>
</evidence>
<dbReference type="Proteomes" id="UP000199072">
    <property type="component" value="Unassembled WGS sequence"/>
</dbReference>
<dbReference type="OrthoDB" id="9803256at2"/>
<feature type="domain" description="HTH lacI-type" evidence="4">
    <location>
        <begin position="10"/>
        <end position="64"/>
    </location>
</feature>
<dbReference type="PANTHER" id="PTHR30146:SF109">
    <property type="entry name" value="HTH-TYPE TRANSCRIPTIONAL REGULATOR GALS"/>
    <property type="match status" value="1"/>
</dbReference>
<evidence type="ECO:0000256" key="2">
    <source>
        <dbReference type="ARBA" id="ARBA00023125"/>
    </source>
</evidence>
<dbReference type="GO" id="GO:0003700">
    <property type="term" value="F:DNA-binding transcription factor activity"/>
    <property type="evidence" value="ECO:0007669"/>
    <property type="project" value="TreeGrafter"/>
</dbReference>
<dbReference type="AlphaFoldDB" id="A0A1G6ULV7"/>
<dbReference type="SMART" id="SM00354">
    <property type="entry name" value="HTH_LACI"/>
    <property type="match status" value="1"/>
</dbReference>
<keyword evidence="6" id="KW-1185">Reference proteome</keyword>
<dbReference type="SUPFAM" id="SSF53822">
    <property type="entry name" value="Periplasmic binding protein-like I"/>
    <property type="match status" value="1"/>
</dbReference>
<dbReference type="EMBL" id="FNAI01000001">
    <property type="protein sequence ID" value="SDD42410.1"/>
    <property type="molecule type" value="Genomic_DNA"/>
</dbReference>
<dbReference type="InterPro" id="IPR028082">
    <property type="entry name" value="Peripla_BP_I"/>
</dbReference>
<evidence type="ECO:0000313" key="5">
    <source>
        <dbReference type="EMBL" id="SDD42410.1"/>
    </source>
</evidence>
<organism evidence="5 6">
    <name type="scientific">Mucilaginibacter pineti</name>
    <dbReference type="NCBI Taxonomy" id="1391627"/>
    <lineage>
        <taxon>Bacteria</taxon>
        <taxon>Pseudomonadati</taxon>
        <taxon>Bacteroidota</taxon>
        <taxon>Sphingobacteriia</taxon>
        <taxon>Sphingobacteriales</taxon>
        <taxon>Sphingobacteriaceae</taxon>
        <taxon>Mucilaginibacter</taxon>
    </lineage>
</organism>
<dbReference type="RefSeq" id="WP_091144291.1">
    <property type="nucleotide sequence ID" value="NZ_FNAI01000001.1"/>
</dbReference>
<keyword evidence="2" id="KW-0238">DNA-binding</keyword>
<protein>
    <submittedName>
        <fullName evidence="5">Transcriptional regulator, LacI family</fullName>
    </submittedName>
</protein>
<dbReference type="Pfam" id="PF00356">
    <property type="entry name" value="LacI"/>
    <property type="match status" value="1"/>
</dbReference>
<keyword evidence="1" id="KW-0805">Transcription regulation</keyword>
<dbReference type="InterPro" id="IPR046335">
    <property type="entry name" value="LacI/GalR-like_sensor"/>
</dbReference>